<evidence type="ECO:0000313" key="1">
    <source>
        <dbReference type="EMBL" id="DAE16506.1"/>
    </source>
</evidence>
<sequence length="65" mass="7262">MKARTIEQYKILKWIEYNFVPGSVKVAFDGRKTATIVDQTGATATINCTEDGTVYLEETGCEENI</sequence>
<name>A0A8S5QC30_9CAUD</name>
<reference evidence="1" key="1">
    <citation type="journal article" date="2021" name="Proc. Natl. Acad. Sci. U.S.A.">
        <title>A Catalog of Tens of Thousands of Viruses from Human Metagenomes Reveals Hidden Associations with Chronic Diseases.</title>
        <authorList>
            <person name="Tisza M.J."/>
            <person name="Buck C.B."/>
        </authorList>
    </citation>
    <scope>NUCLEOTIDE SEQUENCE</scope>
    <source>
        <strain evidence="1">CtqBH20</strain>
    </source>
</reference>
<protein>
    <submittedName>
        <fullName evidence="1">Uncharacterized protein</fullName>
    </submittedName>
</protein>
<proteinExistence type="predicted"/>
<dbReference type="EMBL" id="BK015626">
    <property type="protein sequence ID" value="DAE16506.1"/>
    <property type="molecule type" value="Genomic_DNA"/>
</dbReference>
<accession>A0A8S5QC30</accession>
<organism evidence="1">
    <name type="scientific">Siphoviridae sp. ctqBH20</name>
    <dbReference type="NCBI Taxonomy" id="2825680"/>
    <lineage>
        <taxon>Viruses</taxon>
        <taxon>Duplodnaviria</taxon>
        <taxon>Heunggongvirae</taxon>
        <taxon>Uroviricota</taxon>
        <taxon>Caudoviricetes</taxon>
    </lineage>
</organism>